<evidence type="ECO:0000256" key="1">
    <source>
        <dbReference type="ARBA" id="ARBA00022679"/>
    </source>
</evidence>
<evidence type="ECO:0000313" key="5">
    <source>
        <dbReference type="EMBL" id="PVX57932.1"/>
    </source>
</evidence>
<feature type="chain" id="PRO_5015494336" evidence="3">
    <location>
        <begin position="36"/>
        <end position="349"/>
    </location>
</feature>
<evidence type="ECO:0000313" key="6">
    <source>
        <dbReference type="Proteomes" id="UP000245870"/>
    </source>
</evidence>
<protein>
    <submittedName>
        <fullName evidence="5">Peptidase M28-like protein</fullName>
    </submittedName>
</protein>
<name>A0A2U0UJV5_9BACT</name>
<dbReference type="PROSITE" id="PS51257">
    <property type="entry name" value="PROKAR_LIPOPROTEIN"/>
    <property type="match status" value="1"/>
</dbReference>
<accession>A0A2U0UJV5</accession>
<dbReference type="SUPFAM" id="SSF53187">
    <property type="entry name" value="Zn-dependent exopeptidases"/>
    <property type="match status" value="1"/>
</dbReference>
<dbReference type="AlphaFoldDB" id="A0A2U0UJV5"/>
<feature type="domain" description="Peptidase M28" evidence="4">
    <location>
        <begin position="114"/>
        <end position="344"/>
    </location>
</feature>
<sequence length="349" mass="38058">MTKKQKRYIIVIAVVLFAAAACLVFYPNLSGPASGADDAEETEKIQPVGPQFNADTAFAFVKAQCDFGPRAMNTAGHDRCLDWIVAKFKQYGCEVKTQKTDLKGFDGTVLKATNIMASYNPAATTRIMFCAHWDSRPWADNDPDSTNWRKPILAANDAASGVAVMLELARLLSEADKAGANSPKPTIGIDFVCFDAEDWGVPQWSDVADSGDSWALGAQHFAANLPQGYAPRYGILLDMVGGQGARFYREGMSMQYAPEIVKKVWGAARSAGYGSYFPQSDGGMITDDHIPLNQVAKIPCIDIIPYYPDCAQSSFGPTWHTLADNLEHIDKSTLKAVGQTMVQVIYTEK</sequence>
<dbReference type="GO" id="GO:0016603">
    <property type="term" value="F:glutaminyl-peptide cyclotransferase activity"/>
    <property type="evidence" value="ECO:0007669"/>
    <property type="project" value="TreeGrafter"/>
</dbReference>
<keyword evidence="2" id="KW-0012">Acyltransferase</keyword>
<dbReference type="Proteomes" id="UP000245870">
    <property type="component" value="Unassembled WGS sequence"/>
</dbReference>
<gene>
    <name evidence="5" type="ORF">C7379_10355</name>
</gene>
<dbReference type="PANTHER" id="PTHR12283:SF6">
    <property type="entry name" value="GLUTAMINYL-PEPTIDE CYCLOTRANSFERASE-RELATED"/>
    <property type="match status" value="1"/>
</dbReference>
<feature type="signal peptide" evidence="3">
    <location>
        <begin position="1"/>
        <end position="35"/>
    </location>
</feature>
<dbReference type="EMBL" id="QENY01000003">
    <property type="protein sequence ID" value="PVX57932.1"/>
    <property type="molecule type" value="Genomic_DNA"/>
</dbReference>
<evidence type="ECO:0000259" key="4">
    <source>
        <dbReference type="Pfam" id="PF04389"/>
    </source>
</evidence>
<dbReference type="InterPro" id="IPR040234">
    <property type="entry name" value="QC/QCL"/>
</dbReference>
<evidence type="ECO:0000256" key="2">
    <source>
        <dbReference type="ARBA" id="ARBA00023315"/>
    </source>
</evidence>
<keyword evidence="3" id="KW-0732">Signal</keyword>
<dbReference type="OrthoDB" id="9773494at2"/>
<evidence type="ECO:0000256" key="3">
    <source>
        <dbReference type="SAM" id="SignalP"/>
    </source>
</evidence>
<dbReference type="RefSeq" id="WP_116615803.1">
    <property type="nucleotide sequence ID" value="NZ_QENY01000003.1"/>
</dbReference>
<dbReference type="Pfam" id="PF04389">
    <property type="entry name" value="Peptidase_M28"/>
    <property type="match status" value="1"/>
</dbReference>
<reference evidence="5 6" key="1">
    <citation type="submission" date="2018-05" db="EMBL/GenBank/DDBJ databases">
        <title>Genomic Encyclopedia of Type Strains, Phase IV (KMG-IV): sequencing the most valuable type-strain genomes for metagenomic binning, comparative biology and taxonomic classification.</title>
        <authorList>
            <person name="Goeker M."/>
        </authorList>
    </citation>
    <scope>NUCLEOTIDE SEQUENCE [LARGE SCALE GENOMIC DNA]</scope>
    <source>
        <strain evidence="5 6">DSM 100333</strain>
    </source>
</reference>
<dbReference type="PANTHER" id="PTHR12283">
    <property type="entry name" value="GLUTAMINYL-PEPTIDE CYCLOTRANSFERASE"/>
    <property type="match status" value="1"/>
</dbReference>
<dbReference type="InterPro" id="IPR007484">
    <property type="entry name" value="Peptidase_M28"/>
</dbReference>
<keyword evidence="1" id="KW-0808">Transferase</keyword>
<proteinExistence type="predicted"/>
<dbReference type="GO" id="GO:0008270">
    <property type="term" value="F:zinc ion binding"/>
    <property type="evidence" value="ECO:0007669"/>
    <property type="project" value="TreeGrafter"/>
</dbReference>
<keyword evidence="6" id="KW-1185">Reference proteome</keyword>
<dbReference type="Gene3D" id="3.40.630.10">
    <property type="entry name" value="Zn peptidases"/>
    <property type="match status" value="1"/>
</dbReference>
<comment type="caution">
    <text evidence="5">The sequence shown here is derived from an EMBL/GenBank/DDBJ whole genome shotgun (WGS) entry which is preliminary data.</text>
</comment>
<organism evidence="5 6">
    <name type="scientific">Hallella colorans</name>
    <dbReference type="NCBI Taxonomy" id="1703337"/>
    <lineage>
        <taxon>Bacteria</taxon>
        <taxon>Pseudomonadati</taxon>
        <taxon>Bacteroidota</taxon>
        <taxon>Bacteroidia</taxon>
        <taxon>Bacteroidales</taxon>
        <taxon>Prevotellaceae</taxon>
        <taxon>Hallella</taxon>
    </lineage>
</organism>